<evidence type="ECO:0000259" key="15">
    <source>
        <dbReference type="Pfam" id="PF01502"/>
    </source>
</evidence>
<protein>
    <submittedName>
        <fullName evidence="16">Histidine biosynthesis bifunctional protein HisIE</fullName>
        <ecNumber evidence="16">3.6.1.31</ecNumber>
    </submittedName>
</protein>
<dbReference type="InterPro" id="IPR008179">
    <property type="entry name" value="HisE"/>
</dbReference>
<comment type="similarity">
    <text evidence="6">In the C-terminal section; belongs to the PRA-PH family.</text>
</comment>
<name>A0A644YYX5_9ZZZZ</name>
<evidence type="ECO:0000256" key="3">
    <source>
        <dbReference type="ARBA" id="ARBA00004496"/>
    </source>
</evidence>
<dbReference type="GO" id="GO:0005524">
    <property type="term" value="F:ATP binding"/>
    <property type="evidence" value="ECO:0007669"/>
    <property type="project" value="UniProtKB-KW"/>
</dbReference>
<feature type="domain" description="Phosphoribosyl-AMP cyclohydrolase" evidence="15">
    <location>
        <begin position="31"/>
        <end position="104"/>
    </location>
</feature>
<comment type="subcellular location">
    <subcellularLocation>
        <location evidence="3">Cytoplasm</location>
    </subcellularLocation>
</comment>
<gene>
    <name evidence="16" type="primary">hisI_20</name>
    <name evidence="16" type="ORF">SDC9_77718</name>
</gene>
<dbReference type="InterPro" id="IPR038019">
    <property type="entry name" value="PRib_AMP_CycHydrolase_sf"/>
</dbReference>
<dbReference type="SUPFAM" id="SSF141734">
    <property type="entry name" value="HisI-like"/>
    <property type="match status" value="1"/>
</dbReference>
<reference evidence="16" key="1">
    <citation type="submission" date="2019-08" db="EMBL/GenBank/DDBJ databases">
        <authorList>
            <person name="Kucharzyk K."/>
            <person name="Murdoch R.W."/>
            <person name="Higgins S."/>
            <person name="Loffler F."/>
        </authorList>
    </citation>
    <scope>NUCLEOTIDE SEQUENCE</scope>
</reference>
<dbReference type="Gene3D" id="3.10.20.810">
    <property type="entry name" value="Phosphoribosyl-AMP cyclohydrolase"/>
    <property type="match status" value="1"/>
</dbReference>
<evidence type="ECO:0000313" key="16">
    <source>
        <dbReference type="EMBL" id="MPM31164.1"/>
    </source>
</evidence>
<dbReference type="CDD" id="cd11534">
    <property type="entry name" value="NTP-PPase_HisIE_like"/>
    <property type="match status" value="1"/>
</dbReference>
<organism evidence="16">
    <name type="scientific">bioreactor metagenome</name>
    <dbReference type="NCBI Taxonomy" id="1076179"/>
    <lineage>
        <taxon>unclassified sequences</taxon>
        <taxon>metagenomes</taxon>
        <taxon>ecological metagenomes</taxon>
    </lineage>
</organism>
<dbReference type="NCBIfam" id="NF002747">
    <property type="entry name" value="PRK02759.1"/>
    <property type="match status" value="1"/>
</dbReference>
<dbReference type="EMBL" id="VSSQ01005996">
    <property type="protein sequence ID" value="MPM31164.1"/>
    <property type="molecule type" value="Genomic_DNA"/>
</dbReference>
<evidence type="ECO:0000256" key="13">
    <source>
        <dbReference type="ARBA" id="ARBA00023102"/>
    </source>
</evidence>
<dbReference type="GO" id="GO:0004636">
    <property type="term" value="F:phosphoribosyl-ATP diphosphatase activity"/>
    <property type="evidence" value="ECO:0007669"/>
    <property type="project" value="UniProtKB-EC"/>
</dbReference>
<comment type="similarity">
    <text evidence="7">In the N-terminal section; belongs to the PRA-CH family.</text>
</comment>
<comment type="catalytic activity">
    <reaction evidence="2">
        <text>1-(5-phospho-beta-D-ribosyl)-ATP + H2O = 1-(5-phospho-beta-D-ribosyl)-5'-AMP + diphosphate + H(+)</text>
        <dbReference type="Rhea" id="RHEA:22828"/>
        <dbReference type="ChEBI" id="CHEBI:15377"/>
        <dbReference type="ChEBI" id="CHEBI:15378"/>
        <dbReference type="ChEBI" id="CHEBI:33019"/>
        <dbReference type="ChEBI" id="CHEBI:59457"/>
        <dbReference type="ChEBI" id="CHEBI:73183"/>
        <dbReference type="EC" id="3.6.1.31"/>
    </reaction>
</comment>
<dbReference type="HAMAP" id="MF_01020">
    <property type="entry name" value="HisE"/>
    <property type="match status" value="1"/>
</dbReference>
<comment type="catalytic activity">
    <reaction evidence="1">
        <text>1-(5-phospho-beta-D-ribosyl)-5'-AMP + H2O = 1-(5-phospho-beta-D-ribosyl)-5-[(5-phospho-beta-D-ribosylamino)methylideneamino]imidazole-4-carboxamide</text>
        <dbReference type="Rhea" id="RHEA:20049"/>
        <dbReference type="ChEBI" id="CHEBI:15377"/>
        <dbReference type="ChEBI" id="CHEBI:58435"/>
        <dbReference type="ChEBI" id="CHEBI:59457"/>
        <dbReference type="EC" id="3.5.4.19"/>
    </reaction>
</comment>
<dbReference type="AlphaFoldDB" id="A0A644YYX5"/>
<evidence type="ECO:0000256" key="1">
    <source>
        <dbReference type="ARBA" id="ARBA00000024"/>
    </source>
</evidence>
<comment type="caution">
    <text evidence="16">The sequence shown here is derived from an EMBL/GenBank/DDBJ whole genome shotgun (WGS) entry which is preliminary data.</text>
</comment>
<evidence type="ECO:0000256" key="6">
    <source>
        <dbReference type="ARBA" id="ARBA00007731"/>
    </source>
</evidence>
<keyword evidence="12" id="KW-0067">ATP-binding</keyword>
<dbReference type="GO" id="GO:0005737">
    <property type="term" value="C:cytoplasm"/>
    <property type="evidence" value="ECO:0007669"/>
    <property type="project" value="UniProtKB-SubCell"/>
</dbReference>
<comment type="pathway">
    <text evidence="5">Amino-acid biosynthesis; L-histidine biosynthesis; L-histidine from 5-phospho-alpha-D-ribose 1-diphosphate: step 2/9.</text>
</comment>
<dbReference type="InterPro" id="IPR021130">
    <property type="entry name" value="PRib-ATP_PPHydrolase-like"/>
</dbReference>
<dbReference type="Pfam" id="PF01502">
    <property type="entry name" value="PRA-CH"/>
    <property type="match status" value="1"/>
</dbReference>
<dbReference type="GO" id="GO:0000105">
    <property type="term" value="P:L-histidine biosynthetic process"/>
    <property type="evidence" value="ECO:0007669"/>
    <property type="project" value="UniProtKB-UniPathway"/>
</dbReference>
<keyword evidence="14" id="KW-0511">Multifunctional enzyme</keyword>
<dbReference type="InterPro" id="IPR002496">
    <property type="entry name" value="PRib_AMP_CycHydrolase_dom"/>
</dbReference>
<evidence type="ECO:0000256" key="8">
    <source>
        <dbReference type="ARBA" id="ARBA00022490"/>
    </source>
</evidence>
<dbReference type="PANTHER" id="PTHR42945">
    <property type="entry name" value="HISTIDINE BIOSYNTHESIS BIFUNCTIONAL PROTEIN"/>
    <property type="match status" value="1"/>
</dbReference>
<dbReference type="UniPathway" id="UPA00031">
    <property type="reaction ID" value="UER00007"/>
</dbReference>
<keyword evidence="10" id="KW-0547">Nucleotide-binding</keyword>
<dbReference type="PANTHER" id="PTHR42945:SF9">
    <property type="entry name" value="HISTIDINE BIOSYNTHESIS BIFUNCTIONAL PROTEIN HISIE"/>
    <property type="match status" value="1"/>
</dbReference>
<evidence type="ECO:0000256" key="4">
    <source>
        <dbReference type="ARBA" id="ARBA00005169"/>
    </source>
</evidence>
<evidence type="ECO:0000256" key="14">
    <source>
        <dbReference type="ARBA" id="ARBA00023268"/>
    </source>
</evidence>
<dbReference type="Gene3D" id="1.10.287.1080">
    <property type="entry name" value="MazG-like"/>
    <property type="match status" value="1"/>
</dbReference>
<comment type="pathway">
    <text evidence="4">Amino-acid biosynthesis; L-histidine biosynthesis; L-histidine from 5-phospho-alpha-D-ribose 1-diphosphate: step 3/9.</text>
</comment>
<evidence type="ECO:0000256" key="9">
    <source>
        <dbReference type="ARBA" id="ARBA00022605"/>
    </source>
</evidence>
<dbReference type="EC" id="3.6.1.31" evidence="16"/>
<evidence type="ECO:0000256" key="12">
    <source>
        <dbReference type="ARBA" id="ARBA00022840"/>
    </source>
</evidence>
<keyword evidence="11 16" id="KW-0378">Hydrolase</keyword>
<evidence type="ECO:0000256" key="5">
    <source>
        <dbReference type="ARBA" id="ARBA00005204"/>
    </source>
</evidence>
<sequence length="201" mass="22960">MNKIDKDKIFIDNSVLVPAIIQDDKTLKVLMLGYMNRESFEYTEQKGLVTFFSRSRNRLWTKGETSGNYLYVKSIESDCDNDTLLIRVDPAGAVCHTGSLSCFNDNASEGFIGKLQDLITERHKDMPQDSYTTFLFQKGEEKIAKKLGEEATEVVIEAIKGDKKRLVYESGDLIYHLLVLLEFYGLSIRDIESELISRHTK</sequence>
<dbReference type="NCBIfam" id="NF000768">
    <property type="entry name" value="PRK00051.1"/>
    <property type="match status" value="1"/>
</dbReference>
<dbReference type="NCBIfam" id="TIGR03188">
    <property type="entry name" value="histidine_hisI"/>
    <property type="match status" value="1"/>
</dbReference>
<evidence type="ECO:0000256" key="7">
    <source>
        <dbReference type="ARBA" id="ARBA00008299"/>
    </source>
</evidence>
<proteinExistence type="inferred from homology"/>
<accession>A0A644YYX5</accession>
<dbReference type="FunFam" id="3.10.20.810:FF:000001">
    <property type="entry name" value="Histidine biosynthesis bifunctional protein HisIE"/>
    <property type="match status" value="1"/>
</dbReference>
<keyword evidence="8" id="KW-0963">Cytoplasm</keyword>
<keyword evidence="13" id="KW-0368">Histidine biosynthesis</keyword>
<evidence type="ECO:0000256" key="11">
    <source>
        <dbReference type="ARBA" id="ARBA00022801"/>
    </source>
</evidence>
<dbReference type="HAMAP" id="MF_01019">
    <property type="entry name" value="HisIE"/>
    <property type="match status" value="1"/>
</dbReference>
<evidence type="ECO:0000256" key="2">
    <source>
        <dbReference type="ARBA" id="ARBA00001460"/>
    </source>
</evidence>
<dbReference type="Pfam" id="PF01503">
    <property type="entry name" value="PRA-PH"/>
    <property type="match status" value="1"/>
</dbReference>
<dbReference type="InterPro" id="IPR023019">
    <property type="entry name" value="His_synth_HisIE"/>
</dbReference>
<evidence type="ECO:0000256" key="10">
    <source>
        <dbReference type="ARBA" id="ARBA00022741"/>
    </source>
</evidence>
<dbReference type="SUPFAM" id="SSF101386">
    <property type="entry name" value="all-alpha NTP pyrophosphatases"/>
    <property type="match status" value="1"/>
</dbReference>
<dbReference type="GO" id="GO:0004635">
    <property type="term" value="F:phosphoribosyl-AMP cyclohydrolase activity"/>
    <property type="evidence" value="ECO:0007669"/>
    <property type="project" value="UniProtKB-EC"/>
</dbReference>
<keyword evidence="9" id="KW-0028">Amino-acid biosynthesis</keyword>